<dbReference type="PANTHER" id="PTHR43024">
    <property type="entry name" value="UDP-N-ACETYLMURAMOYL-TRIPEPTIDE--D-ALANYL-D-ALANINE LIGASE"/>
    <property type="match status" value="1"/>
</dbReference>
<dbReference type="Gene3D" id="3.90.190.20">
    <property type="entry name" value="Mur ligase, C-terminal domain"/>
    <property type="match status" value="1"/>
</dbReference>
<evidence type="ECO:0000313" key="16">
    <source>
        <dbReference type="EMBL" id="GGB28965.1"/>
    </source>
</evidence>
<proteinExistence type="inferred from homology"/>
<dbReference type="GO" id="GO:0051301">
    <property type="term" value="P:cell division"/>
    <property type="evidence" value="ECO:0007669"/>
    <property type="project" value="UniProtKB-KW"/>
</dbReference>
<reference evidence="16" key="2">
    <citation type="submission" date="2020-09" db="EMBL/GenBank/DDBJ databases">
        <authorList>
            <person name="Sun Q."/>
            <person name="Zhou Y."/>
        </authorList>
    </citation>
    <scope>NUCLEOTIDE SEQUENCE</scope>
    <source>
        <strain evidence="16">CGMCC 1.12827</strain>
    </source>
</reference>
<comment type="catalytic activity">
    <reaction evidence="10 11">
        <text>D-alanyl-D-alanine + UDP-N-acetyl-alpha-D-muramoyl-L-alanyl-gamma-D-glutamyl-meso-2,6-diaminopimelate + ATP = UDP-N-acetyl-alpha-D-muramoyl-L-alanyl-gamma-D-glutamyl-meso-2,6-diaminopimeloyl-D-alanyl-D-alanine + ADP + phosphate + H(+)</text>
        <dbReference type="Rhea" id="RHEA:28374"/>
        <dbReference type="ChEBI" id="CHEBI:15378"/>
        <dbReference type="ChEBI" id="CHEBI:30616"/>
        <dbReference type="ChEBI" id="CHEBI:43474"/>
        <dbReference type="ChEBI" id="CHEBI:57822"/>
        <dbReference type="ChEBI" id="CHEBI:61386"/>
        <dbReference type="ChEBI" id="CHEBI:83905"/>
        <dbReference type="ChEBI" id="CHEBI:456216"/>
        <dbReference type="EC" id="6.3.2.10"/>
    </reaction>
</comment>
<evidence type="ECO:0000256" key="9">
    <source>
        <dbReference type="ARBA" id="ARBA00023316"/>
    </source>
</evidence>
<dbReference type="InterPro" id="IPR005863">
    <property type="entry name" value="UDP-N-AcMur_synth"/>
</dbReference>
<keyword evidence="7 10" id="KW-0573">Peptidoglycan synthesis</keyword>
<feature type="region of interest" description="Disordered" evidence="12">
    <location>
        <begin position="1"/>
        <end position="23"/>
    </location>
</feature>
<keyword evidence="5 10" id="KW-0067">ATP-binding</keyword>
<evidence type="ECO:0000256" key="11">
    <source>
        <dbReference type="RuleBase" id="RU004136"/>
    </source>
</evidence>
<dbReference type="RefSeq" id="WP_188586103.1">
    <property type="nucleotide sequence ID" value="NZ_BMGC01000008.1"/>
</dbReference>
<dbReference type="SUPFAM" id="SSF53623">
    <property type="entry name" value="MurD-like peptide ligases, catalytic domain"/>
    <property type="match status" value="1"/>
</dbReference>
<dbReference type="InterPro" id="IPR035911">
    <property type="entry name" value="MurE/MurF_N"/>
</dbReference>
<evidence type="ECO:0000256" key="12">
    <source>
        <dbReference type="SAM" id="MobiDB-lite"/>
    </source>
</evidence>
<dbReference type="GO" id="GO:0005524">
    <property type="term" value="F:ATP binding"/>
    <property type="evidence" value="ECO:0007669"/>
    <property type="project" value="UniProtKB-UniRule"/>
</dbReference>
<dbReference type="InterPro" id="IPR036565">
    <property type="entry name" value="Mur-like_cat_sf"/>
</dbReference>
<comment type="pathway">
    <text evidence="10 11">Cell wall biogenesis; peptidoglycan biosynthesis.</text>
</comment>
<evidence type="ECO:0000259" key="15">
    <source>
        <dbReference type="Pfam" id="PF08245"/>
    </source>
</evidence>
<comment type="subcellular location">
    <subcellularLocation>
        <location evidence="10 11">Cytoplasm</location>
    </subcellularLocation>
</comment>
<keyword evidence="8 10" id="KW-0131">Cell cycle</keyword>
<dbReference type="GO" id="GO:0008360">
    <property type="term" value="P:regulation of cell shape"/>
    <property type="evidence" value="ECO:0007669"/>
    <property type="project" value="UniProtKB-KW"/>
</dbReference>
<evidence type="ECO:0000256" key="6">
    <source>
        <dbReference type="ARBA" id="ARBA00022960"/>
    </source>
</evidence>
<dbReference type="HAMAP" id="MF_02019">
    <property type="entry name" value="MurF"/>
    <property type="match status" value="1"/>
</dbReference>
<gene>
    <name evidence="10 16" type="primary">murF</name>
    <name evidence="16" type="ORF">GCM10011489_16480</name>
</gene>
<keyword evidence="4 10" id="KW-0547">Nucleotide-binding</keyword>
<name>A0A916WTQ5_9ACTN</name>
<dbReference type="InterPro" id="IPR036615">
    <property type="entry name" value="Mur_ligase_C_dom_sf"/>
</dbReference>
<accession>A0A916WTQ5</accession>
<sequence>MHLTASEVASATGGQLSGPDVDVDGASIDSRTIGAGNLFVPVVAERDGHDFIQGALDKGAVAYLTEREPLPGTTAIRVADTQKALADLGRHARSRIDGPVVGVTGSVGKTSTKDLLAAVLSTTFVTAANERSFNNELGLPLTLLNAPDDTQAAVVEMGARGIGHIALLCDIAHPSVGVVTRVAGVHLELFGSIDDVAQAKGELIESLPSDGLAVLNADDPRVIAMASRSSAPVISYGIDSSGAIDEPADVYATDITVGDDLRAAFTLHTPWGQTPVALSARGAHQVSNALAAAAVAGGLGVGIDAIAAGLGAGQVSALRMELVTTPGGTTVINDAYNANPTSMKAALDALASLPATGRRVAVLGVMAELGADGAAEHAQIAADAAQRGIEVIAVDCDAYGAQVTHVADIDGALAALGELTAADAVLVKGSRVAALERVAAALLGAQ</sequence>
<dbReference type="Pfam" id="PF08245">
    <property type="entry name" value="Mur_ligase_M"/>
    <property type="match status" value="1"/>
</dbReference>
<feature type="domain" description="Mur ligase C-terminal" evidence="14">
    <location>
        <begin position="319"/>
        <end position="431"/>
    </location>
</feature>
<dbReference type="EC" id="6.3.2.10" evidence="10 11"/>
<dbReference type="NCBIfam" id="TIGR01143">
    <property type="entry name" value="murF"/>
    <property type="match status" value="1"/>
</dbReference>
<dbReference type="GO" id="GO:0009252">
    <property type="term" value="P:peptidoglycan biosynthetic process"/>
    <property type="evidence" value="ECO:0007669"/>
    <property type="project" value="UniProtKB-UniRule"/>
</dbReference>
<keyword evidence="1 10" id="KW-0963">Cytoplasm</keyword>
<keyword evidence="2 10" id="KW-0436">Ligase</keyword>
<protein>
    <recommendedName>
        <fullName evidence="10 11">UDP-N-acetylmuramoyl-tripeptide--D-alanyl-D-alanine ligase</fullName>
        <ecNumber evidence="10 11">6.3.2.10</ecNumber>
    </recommendedName>
    <alternativeName>
        <fullName evidence="10">D-alanyl-D-alanine-adding enzyme</fullName>
    </alternativeName>
</protein>
<evidence type="ECO:0000256" key="10">
    <source>
        <dbReference type="HAMAP-Rule" id="MF_02019"/>
    </source>
</evidence>
<dbReference type="AlphaFoldDB" id="A0A916WTQ5"/>
<feature type="domain" description="Mur ligase central" evidence="15">
    <location>
        <begin position="103"/>
        <end position="296"/>
    </location>
</feature>
<dbReference type="InterPro" id="IPR000713">
    <property type="entry name" value="Mur_ligase_N"/>
</dbReference>
<evidence type="ECO:0000256" key="8">
    <source>
        <dbReference type="ARBA" id="ARBA00023306"/>
    </source>
</evidence>
<evidence type="ECO:0000256" key="7">
    <source>
        <dbReference type="ARBA" id="ARBA00022984"/>
    </source>
</evidence>
<dbReference type="Pfam" id="PF02875">
    <property type="entry name" value="Mur_ligase_C"/>
    <property type="match status" value="1"/>
</dbReference>
<keyword evidence="17" id="KW-1185">Reference proteome</keyword>
<evidence type="ECO:0000256" key="5">
    <source>
        <dbReference type="ARBA" id="ARBA00022840"/>
    </source>
</evidence>
<feature type="binding site" evidence="10">
    <location>
        <begin position="105"/>
        <end position="111"/>
    </location>
    <ligand>
        <name>ATP</name>
        <dbReference type="ChEBI" id="CHEBI:30616"/>
    </ligand>
</feature>
<dbReference type="InterPro" id="IPR013221">
    <property type="entry name" value="Mur_ligase_cen"/>
</dbReference>
<dbReference type="Gene3D" id="3.40.1190.10">
    <property type="entry name" value="Mur-like, catalytic domain"/>
    <property type="match status" value="1"/>
</dbReference>
<dbReference type="GO" id="GO:0071555">
    <property type="term" value="P:cell wall organization"/>
    <property type="evidence" value="ECO:0007669"/>
    <property type="project" value="UniProtKB-KW"/>
</dbReference>
<dbReference type="GO" id="GO:0047480">
    <property type="term" value="F:UDP-N-acetylmuramoyl-tripeptide-D-alanyl-D-alanine ligase activity"/>
    <property type="evidence" value="ECO:0007669"/>
    <property type="project" value="UniProtKB-UniRule"/>
</dbReference>
<keyword evidence="3 10" id="KW-0132">Cell division</keyword>
<organism evidence="16 17">
    <name type="scientific">Gordonia jinhuaensis</name>
    <dbReference type="NCBI Taxonomy" id="1517702"/>
    <lineage>
        <taxon>Bacteria</taxon>
        <taxon>Bacillati</taxon>
        <taxon>Actinomycetota</taxon>
        <taxon>Actinomycetes</taxon>
        <taxon>Mycobacteriales</taxon>
        <taxon>Gordoniaceae</taxon>
        <taxon>Gordonia</taxon>
    </lineage>
</organism>
<dbReference type="GO" id="GO:0005737">
    <property type="term" value="C:cytoplasm"/>
    <property type="evidence" value="ECO:0007669"/>
    <property type="project" value="UniProtKB-SubCell"/>
</dbReference>
<dbReference type="SUPFAM" id="SSF53244">
    <property type="entry name" value="MurD-like peptide ligases, peptide-binding domain"/>
    <property type="match status" value="1"/>
</dbReference>
<dbReference type="SUPFAM" id="SSF63418">
    <property type="entry name" value="MurE/MurF N-terminal domain"/>
    <property type="match status" value="1"/>
</dbReference>
<evidence type="ECO:0000256" key="2">
    <source>
        <dbReference type="ARBA" id="ARBA00022598"/>
    </source>
</evidence>
<dbReference type="Gene3D" id="3.40.1390.10">
    <property type="entry name" value="MurE/MurF, N-terminal domain"/>
    <property type="match status" value="1"/>
</dbReference>
<evidence type="ECO:0000259" key="14">
    <source>
        <dbReference type="Pfam" id="PF02875"/>
    </source>
</evidence>
<evidence type="ECO:0000313" key="17">
    <source>
        <dbReference type="Proteomes" id="UP000621454"/>
    </source>
</evidence>
<dbReference type="InterPro" id="IPR051046">
    <property type="entry name" value="MurCDEF_CellWall_CoF430Synth"/>
</dbReference>
<feature type="domain" description="Mur ligase N-terminal catalytic" evidence="13">
    <location>
        <begin position="24"/>
        <end position="72"/>
    </location>
</feature>
<evidence type="ECO:0000256" key="4">
    <source>
        <dbReference type="ARBA" id="ARBA00022741"/>
    </source>
</evidence>
<dbReference type="Pfam" id="PF01225">
    <property type="entry name" value="Mur_ligase"/>
    <property type="match status" value="1"/>
</dbReference>
<comment type="function">
    <text evidence="10 11">Involved in cell wall formation. Catalyzes the final step in the synthesis of UDP-N-acetylmuramoyl-pentapeptide, the precursor of murein.</text>
</comment>
<keyword evidence="9 10" id="KW-0961">Cell wall biogenesis/degradation</keyword>
<comment type="caution">
    <text evidence="16">The sequence shown here is derived from an EMBL/GenBank/DDBJ whole genome shotgun (WGS) entry which is preliminary data.</text>
</comment>
<dbReference type="Proteomes" id="UP000621454">
    <property type="component" value="Unassembled WGS sequence"/>
</dbReference>
<comment type="similarity">
    <text evidence="10">Belongs to the MurCDEF family. MurF subfamily.</text>
</comment>
<dbReference type="EMBL" id="BMGC01000008">
    <property type="protein sequence ID" value="GGB28965.1"/>
    <property type="molecule type" value="Genomic_DNA"/>
</dbReference>
<evidence type="ECO:0000259" key="13">
    <source>
        <dbReference type="Pfam" id="PF01225"/>
    </source>
</evidence>
<dbReference type="PANTHER" id="PTHR43024:SF1">
    <property type="entry name" value="UDP-N-ACETYLMURAMOYL-TRIPEPTIDE--D-ALANYL-D-ALANINE LIGASE"/>
    <property type="match status" value="1"/>
</dbReference>
<reference evidence="16" key="1">
    <citation type="journal article" date="2014" name="Int. J. Syst. Evol. Microbiol.">
        <title>Complete genome sequence of Corynebacterium casei LMG S-19264T (=DSM 44701T), isolated from a smear-ripened cheese.</title>
        <authorList>
            <consortium name="US DOE Joint Genome Institute (JGI-PGF)"/>
            <person name="Walter F."/>
            <person name="Albersmeier A."/>
            <person name="Kalinowski J."/>
            <person name="Ruckert C."/>
        </authorList>
    </citation>
    <scope>NUCLEOTIDE SEQUENCE</scope>
    <source>
        <strain evidence="16">CGMCC 1.12827</strain>
    </source>
</reference>
<evidence type="ECO:0000256" key="1">
    <source>
        <dbReference type="ARBA" id="ARBA00022490"/>
    </source>
</evidence>
<dbReference type="InterPro" id="IPR004101">
    <property type="entry name" value="Mur_ligase_C"/>
</dbReference>
<evidence type="ECO:0000256" key="3">
    <source>
        <dbReference type="ARBA" id="ARBA00022618"/>
    </source>
</evidence>
<keyword evidence="6 10" id="KW-0133">Cell shape</keyword>